<evidence type="ECO:0008006" key="5">
    <source>
        <dbReference type="Google" id="ProtNLM"/>
    </source>
</evidence>
<accession>A0ABY4BY07</accession>
<feature type="transmembrane region" description="Helical" evidence="2">
    <location>
        <begin position="14"/>
        <end position="35"/>
    </location>
</feature>
<evidence type="ECO:0000256" key="2">
    <source>
        <dbReference type="SAM" id="Phobius"/>
    </source>
</evidence>
<gene>
    <name evidence="3" type="ORF">MTO99_11170</name>
</gene>
<keyword evidence="4" id="KW-1185">Reference proteome</keyword>
<reference evidence="3 4" key="1">
    <citation type="submission" date="2022-03" db="EMBL/GenBank/DDBJ databases">
        <title>Mucilaginibacter sp. isolated from the gut of Protaetia brevitarsis seulensis larvae.</title>
        <authorList>
            <person name="Won M."/>
            <person name="Kim S.-J."/>
            <person name="Kwon S.-W."/>
        </authorList>
    </citation>
    <scope>NUCLEOTIDE SEQUENCE [LARGE SCALE GENOMIC DNA]</scope>
    <source>
        <strain evidence="3 4">CFWR-12</strain>
    </source>
</reference>
<dbReference type="Proteomes" id="UP000832097">
    <property type="component" value="Chromosome"/>
</dbReference>
<name>A0ABY4BY07_9MICO</name>
<proteinExistence type="predicted"/>
<evidence type="ECO:0000256" key="1">
    <source>
        <dbReference type="SAM" id="MobiDB-lite"/>
    </source>
</evidence>
<feature type="transmembrane region" description="Helical" evidence="2">
    <location>
        <begin position="170"/>
        <end position="195"/>
    </location>
</feature>
<keyword evidence="2" id="KW-1133">Transmembrane helix</keyword>
<evidence type="ECO:0000313" key="4">
    <source>
        <dbReference type="Proteomes" id="UP000832097"/>
    </source>
</evidence>
<protein>
    <recommendedName>
        <fullName evidence="5">Polysaccharide chain length determinant N-terminal domain-containing protein</fullName>
    </recommendedName>
</protein>
<evidence type="ECO:0000313" key="3">
    <source>
        <dbReference type="EMBL" id="UOE42751.1"/>
    </source>
</evidence>
<keyword evidence="2" id="KW-0812">Transmembrane</keyword>
<keyword evidence="2" id="KW-0472">Membrane</keyword>
<feature type="region of interest" description="Disordered" evidence="1">
    <location>
        <begin position="200"/>
        <end position="249"/>
    </location>
</feature>
<dbReference type="RefSeq" id="WP_243553683.1">
    <property type="nucleotide sequence ID" value="NZ_CP094528.1"/>
</dbReference>
<organism evidence="3 4">
    <name type="scientific">Agromyces larvae</name>
    <dbReference type="NCBI Taxonomy" id="2929802"/>
    <lineage>
        <taxon>Bacteria</taxon>
        <taxon>Bacillati</taxon>
        <taxon>Actinomycetota</taxon>
        <taxon>Actinomycetes</taxon>
        <taxon>Micrococcales</taxon>
        <taxon>Microbacteriaceae</taxon>
        <taxon>Agromyces</taxon>
    </lineage>
</organism>
<sequence>MNPYDVVRAIARRWYIPLAGVVIGAVLAIVAWSVVQPTYERSASQLLLPGESSVPDGDNPYLYIGGIGPAGDVLVRSIASTNALNDLEREFPGAEVAVGRDPTTSAPVINITVTARSDDEAAQVLDLFVKRTSTVLEDLQAQERIPEPDRITVIPITVDSESVLRQKERMMVTVAAGAIPVVLSAFVAALVDGLIVARSRRRRSPDDSTDETTVRGPADSWSADGLEFEDSVETGYDTLEPVRSVRRDE</sequence>
<dbReference type="EMBL" id="CP094528">
    <property type="protein sequence ID" value="UOE42751.1"/>
    <property type="molecule type" value="Genomic_DNA"/>
</dbReference>